<dbReference type="InterPro" id="IPR027417">
    <property type="entry name" value="P-loop_NTPase"/>
</dbReference>
<evidence type="ECO:0000259" key="1">
    <source>
        <dbReference type="PROSITE" id="PS51721"/>
    </source>
</evidence>
<dbReference type="InterPro" id="IPR006073">
    <property type="entry name" value="GTP-bd"/>
</dbReference>
<dbReference type="OrthoDB" id="9773841at2"/>
<dbReference type="PANTHER" id="PTHR46434">
    <property type="entry name" value="GENETIC INTERACTOR OF PROHIBITINS 3, MITOCHONDRIAL"/>
    <property type="match status" value="1"/>
</dbReference>
<sequence>MTAHNQHSETNHCAGCGVSLQTEQPDQLGYVPAQALERTPIICQRCFRIKNYNEASGITLNQDDFLRLLTHVGGTDSLVVNIVDIFDFEGSMISGLARFVGTNPVILVVNKIDLLPKVTNYNRIVNWVQRQAKEAGLRVVEVVLCSAKKNMGFERVIEALELHRKGRDIYVVGATNVGKSTLINRLIRDYSDLDAELTVSQYPGTTLDLVRIPLDDGASIIDTPGIVYKHRLTELVSKKDLMKVMPDRPIKPLVFQLNDQQTIFFGSFARFDFVQGERQSFTFYVSNALQAHRTKLERADELYEEHRGVLLSPPSLEELEELPKLTKHPIRIPKNANLDVSVSGLGWIKVNGTAGADLVIHVPKGVKVAVRESVI</sequence>
<dbReference type="EMBL" id="JNVM01000004">
    <property type="protein sequence ID" value="KEQ27116.1"/>
    <property type="molecule type" value="Genomic_DNA"/>
</dbReference>
<protein>
    <submittedName>
        <fullName evidence="2">GTPase</fullName>
    </submittedName>
</protein>
<dbReference type="SUPFAM" id="SSF52540">
    <property type="entry name" value="P-loop containing nucleoside triphosphate hydrolases"/>
    <property type="match status" value="1"/>
</dbReference>
<dbReference type="InterPro" id="IPR030378">
    <property type="entry name" value="G_CP_dom"/>
</dbReference>
<comment type="caution">
    <text evidence="2">The sequence shown here is derived from an EMBL/GenBank/DDBJ whole genome shotgun (WGS) entry which is preliminary data.</text>
</comment>
<reference evidence="2 3" key="1">
    <citation type="submission" date="2014-06" db="EMBL/GenBank/DDBJ databases">
        <title>Draft genome sequence of Paenibacillus sp. MSt1.</title>
        <authorList>
            <person name="Aw Y.K."/>
            <person name="Ong K.S."/>
            <person name="Gan H.M."/>
            <person name="Lee S.M."/>
        </authorList>
    </citation>
    <scope>NUCLEOTIDE SEQUENCE [LARGE SCALE GENOMIC DNA]</scope>
    <source>
        <strain evidence="2 3">MSt1</strain>
    </source>
</reference>
<gene>
    <name evidence="2" type="ORF">ET33_24865</name>
</gene>
<dbReference type="NCBIfam" id="TIGR03597">
    <property type="entry name" value="GTPase_YqeH"/>
    <property type="match status" value="1"/>
</dbReference>
<dbReference type="AlphaFoldDB" id="A0A081P8U3"/>
<dbReference type="Proteomes" id="UP000028123">
    <property type="component" value="Unassembled WGS sequence"/>
</dbReference>
<organism evidence="2 3">
    <name type="scientific">Paenibacillus tyrfis</name>
    <dbReference type="NCBI Taxonomy" id="1501230"/>
    <lineage>
        <taxon>Bacteria</taxon>
        <taxon>Bacillati</taxon>
        <taxon>Bacillota</taxon>
        <taxon>Bacilli</taxon>
        <taxon>Bacillales</taxon>
        <taxon>Paenibacillaceae</taxon>
        <taxon>Paenibacillus</taxon>
    </lineage>
</organism>
<dbReference type="Gene3D" id="3.40.50.300">
    <property type="entry name" value="P-loop containing nucleotide triphosphate hydrolases"/>
    <property type="match status" value="1"/>
</dbReference>
<dbReference type="InterPro" id="IPR050896">
    <property type="entry name" value="Mito_lipid_metab_GTPase"/>
</dbReference>
<dbReference type="InterPro" id="IPR048422">
    <property type="entry name" value="NOA1/YqeH-like_C"/>
</dbReference>
<dbReference type="PANTHER" id="PTHR46434:SF1">
    <property type="entry name" value="GENETIC INTERACTOR OF PROHIBITINS 3, MITOCHONDRIAL"/>
    <property type="match status" value="1"/>
</dbReference>
<dbReference type="RefSeq" id="WP_036677008.1">
    <property type="nucleotide sequence ID" value="NZ_JNVM01000004.1"/>
</dbReference>
<evidence type="ECO:0000313" key="2">
    <source>
        <dbReference type="EMBL" id="KEQ27116.1"/>
    </source>
</evidence>
<name>A0A081P8U3_9BACL</name>
<accession>A0A081P8U3</accession>
<dbReference type="Pfam" id="PF21516">
    <property type="entry name" value="YqeH-like_C"/>
    <property type="match status" value="1"/>
</dbReference>
<dbReference type="CDD" id="cd01855">
    <property type="entry name" value="YqeH"/>
    <property type="match status" value="1"/>
</dbReference>
<proteinExistence type="predicted"/>
<dbReference type="Pfam" id="PF01926">
    <property type="entry name" value="MMR_HSR1"/>
    <property type="match status" value="1"/>
</dbReference>
<dbReference type="InterPro" id="IPR019988">
    <property type="entry name" value="GTP-bd_ribosome_bgen_YqeH"/>
</dbReference>
<evidence type="ECO:0000313" key="3">
    <source>
        <dbReference type="Proteomes" id="UP000028123"/>
    </source>
</evidence>
<keyword evidence="3" id="KW-1185">Reference proteome</keyword>
<feature type="domain" description="CP-type G" evidence="1">
    <location>
        <begin position="66"/>
        <end position="229"/>
    </location>
</feature>
<dbReference type="eggNOG" id="COG1161">
    <property type="taxonomic scope" value="Bacteria"/>
</dbReference>
<dbReference type="GO" id="GO:0005525">
    <property type="term" value="F:GTP binding"/>
    <property type="evidence" value="ECO:0007669"/>
    <property type="project" value="InterPro"/>
</dbReference>
<dbReference type="PROSITE" id="PS51721">
    <property type="entry name" value="G_CP"/>
    <property type="match status" value="1"/>
</dbReference>